<accession>A0AAV9J3J8</accession>
<organism evidence="1 2">
    <name type="scientific">Oleoguttula mirabilis</name>
    <dbReference type="NCBI Taxonomy" id="1507867"/>
    <lineage>
        <taxon>Eukaryota</taxon>
        <taxon>Fungi</taxon>
        <taxon>Dikarya</taxon>
        <taxon>Ascomycota</taxon>
        <taxon>Pezizomycotina</taxon>
        <taxon>Dothideomycetes</taxon>
        <taxon>Dothideomycetidae</taxon>
        <taxon>Mycosphaerellales</taxon>
        <taxon>Teratosphaeriaceae</taxon>
        <taxon>Oleoguttula</taxon>
    </lineage>
</organism>
<dbReference type="EMBL" id="JAVFHQ010000119">
    <property type="protein sequence ID" value="KAK4539146.1"/>
    <property type="molecule type" value="Genomic_DNA"/>
</dbReference>
<evidence type="ECO:0000313" key="2">
    <source>
        <dbReference type="Proteomes" id="UP001324427"/>
    </source>
</evidence>
<proteinExistence type="predicted"/>
<comment type="caution">
    <text evidence="1">The sequence shown here is derived from an EMBL/GenBank/DDBJ whole genome shotgun (WGS) entry which is preliminary data.</text>
</comment>
<dbReference type="AlphaFoldDB" id="A0AAV9J3J8"/>
<keyword evidence="2" id="KW-1185">Reference proteome</keyword>
<protein>
    <submittedName>
        <fullName evidence="1">Uncharacterized protein</fullName>
    </submittedName>
</protein>
<dbReference type="Proteomes" id="UP001324427">
    <property type="component" value="Unassembled WGS sequence"/>
</dbReference>
<gene>
    <name evidence="1" type="ORF">LTR36_001204</name>
</gene>
<evidence type="ECO:0000313" key="1">
    <source>
        <dbReference type="EMBL" id="KAK4539146.1"/>
    </source>
</evidence>
<reference evidence="1 2" key="1">
    <citation type="submission" date="2021-11" db="EMBL/GenBank/DDBJ databases">
        <title>Black yeast isolated from Biological Soil Crust.</title>
        <authorList>
            <person name="Kurbessoian T."/>
        </authorList>
    </citation>
    <scope>NUCLEOTIDE SEQUENCE [LARGE SCALE GENOMIC DNA]</scope>
    <source>
        <strain evidence="1 2">CCFEE 5522</strain>
    </source>
</reference>
<name>A0AAV9J3J8_9PEZI</name>
<sequence length="136" mass="15779">MVYAMAEHKNRQKPEVGAAAAVDDLADHAVKSGKLEERPFRFFDLARELRNKIYSKVTQDFELTCHSLWGYYPDHIEVIAKAFCSPNPRLVNHDFETEYEEEVLRCAEVEVRRDVKKYGTDVEQMVETLLSKEPLS</sequence>